<reference evidence="2" key="1">
    <citation type="journal article" date="2012" name="MBio">
        <title>Comparative genome analysis of Trichophyton rubrum and related dermatophytes reveals candidate genes involved in infection.</title>
        <authorList>
            <person name="Martinez D.A."/>
            <person name="Oliver B.G."/>
            <person name="Graeser Y."/>
            <person name="Goldberg J.M."/>
            <person name="Li W."/>
            <person name="Martinez-Rossi N.M."/>
            <person name="Monod M."/>
            <person name="Shelest E."/>
            <person name="Barton R.C."/>
            <person name="Birch E."/>
            <person name="Brakhage A.A."/>
            <person name="Chen Z."/>
            <person name="Gurr S.J."/>
            <person name="Heiman D."/>
            <person name="Heitman J."/>
            <person name="Kosti I."/>
            <person name="Rossi A."/>
            <person name="Saif S."/>
            <person name="Samalova M."/>
            <person name="Saunders C.W."/>
            <person name="Shea T."/>
            <person name="Summerbell R.C."/>
            <person name="Xu J."/>
            <person name="Young S."/>
            <person name="Zeng Q."/>
            <person name="Birren B.W."/>
            <person name="Cuomo C.A."/>
            <person name="White T.C."/>
        </authorList>
    </citation>
    <scope>NUCLEOTIDE SEQUENCE [LARGE SCALE GENOMIC DNA]</scope>
    <source>
        <strain evidence="2">ATCC MYA-4605 / CBS 113480</strain>
    </source>
</reference>
<protein>
    <submittedName>
        <fullName evidence="1">Uncharacterized protein</fullName>
    </submittedName>
</protein>
<name>C5FE28_ARTOC</name>
<dbReference type="Proteomes" id="UP000002035">
    <property type="component" value="Unassembled WGS sequence"/>
</dbReference>
<dbReference type="EMBL" id="DS995701">
    <property type="protein sequence ID" value="EEQ28062.1"/>
    <property type="molecule type" value="Genomic_DNA"/>
</dbReference>
<evidence type="ECO:0000313" key="2">
    <source>
        <dbReference type="Proteomes" id="UP000002035"/>
    </source>
</evidence>
<keyword evidence="2" id="KW-1185">Reference proteome</keyword>
<proteinExistence type="predicted"/>
<gene>
    <name evidence="1" type="ORF">MCYG_00950</name>
</gene>
<dbReference type="HOGENOM" id="CLU_1204528_0_0_1"/>
<dbReference type="RefSeq" id="XP_002850846.1">
    <property type="nucleotide sequence ID" value="XM_002850800.1"/>
</dbReference>
<dbReference type="GeneID" id="9223582"/>
<dbReference type="OrthoDB" id="10374592at2759"/>
<dbReference type="VEuPathDB" id="FungiDB:MCYG_00950"/>
<organism evidence="1 2">
    <name type="scientific">Arthroderma otae (strain ATCC MYA-4605 / CBS 113480)</name>
    <name type="common">Microsporum canis</name>
    <dbReference type="NCBI Taxonomy" id="554155"/>
    <lineage>
        <taxon>Eukaryota</taxon>
        <taxon>Fungi</taxon>
        <taxon>Dikarya</taxon>
        <taxon>Ascomycota</taxon>
        <taxon>Pezizomycotina</taxon>
        <taxon>Eurotiomycetes</taxon>
        <taxon>Eurotiomycetidae</taxon>
        <taxon>Onygenales</taxon>
        <taxon>Arthrodermataceae</taxon>
        <taxon>Microsporum</taxon>
    </lineage>
</organism>
<evidence type="ECO:0000313" key="1">
    <source>
        <dbReference type="EMBL" id="EEQ28062.1"/>
    </source>
</evidence>
<sequence length="230" mass="25703">MVWMKWCLSMQPMEPESRSTLPLSIQGNGVPESNDHEAEAAHPYPLFSRIGQCLGLRQKKSNCVLTKPPGDRLFPEDVGTVLNVYGEDIEYPRLRILTHTGCIKDGYCNIDDLLLMPDAWVAYSQWDGRALTPEIERLIPKCHTWSGRKFISDPTSVFVKAYGGVQRGKLNGAYPVLALVTLAGNGHSESVFLSSVHVFLESEGVEKAIKPHDWEILIDYWGKEIYAGAV</sequence>
<dbReference type="AlphaFoldDB" id="C5FE28"/>
<accession>C5FE28</accession>